<dbReference type="AlphaFoldDB" id="F8MT52"/>
<dbReference type="VEuPathDB" id="FungiDB:NEUTE1DRAFT_46743"/>
<organism evidence="1 2">
    <name type="scientific">Neurospora tetrasperma (strain FGSC 2508 / ATCC MYA-4615 / P0657)</name>
    <dbReference type="NCBI Taxonomy" id="510951"/>
    <lineage>
        <taxon>Eukaryota</taxon>
        <taxon>Fungi</taxon>
        <taxon>Dikarya</taxon>
        <taxon>Ascomycota</taxon>
        <taxon>Pezizomycotina</taxon>
        <taxon>Sordariomycetes</taxon>
        <taxon>Sordariomycetidae</taxon>
        <taxon>Sordariales</taxon>
        <taxon>Sordariaceae</taxon>
        <taxon>Neurospora</taxon>
    </lineage>
</organism>
<dbReference type="KEGG" id="nte:NEUTE1DRAFT46743"/>
<sequence>MTKSLLQSLLTTQFSVSLSCHQPSLLEIPSNPPFSTTVQSYTEDHLYTPNEREALARHLIADSNIDSYEKYEEVMFALHGYINPLRKTYWKRKARDAEELFTIQRRERLAIELLGFIKGMMSLGYVLCGCGEAADISGWMPLLMTMRSVKATFYVPAPTGKNRICTFVVDRLTAEACE</sequence>
<evidence type="ECO:0000313" key="2">
    <source>
        <dbReference type="Proteomes" id="UP000008065"/>
    </source>
</evidence>
<name>F8MT52_NEUT8</name>
<keyword evidence="2" id="KW-1185">Reference proteome</keyword>
<evidence type="ECO:0000313" key="1">
    <source>
        <dbReference type="EMBL" id="EGO55184.1"/>
    </source>
</evidence>
<gene>
    <name evidence="1" type="ORF">NEUTE1DRAFT_46743</name>
</gene>
<dbReference type="HOGENOM" id="CLU_1511019_0_0_1"/>
<dbReference type="PROSITE" id="PS51257">
    <property type="entry name" value="PROKAR_LIPOPROTEIN"/>
    <property type="match status" value="1"/>
</dbReference>
<dbReference type="EMBL" id="GL891306">
    <property type="protein sequence ID" value="EGO55184.1"/>
    <property type="molecule type" value="Genomic_DNA"/>
</dbReference>
<dbReference type="GeneID" id="20828056"/>
<accession>F8MT52</accession>
<dbReference type="RefSeq" id="XP_009852746.1">
    <property type="nucleotide sequence ID" value="XM_009854444.1"/>
</dbReference>
<dbReference type="OrthoDB" id="10531910at2759"/>
<reference evidence="2" key="1">
    <citation type="journal article" date="2011" name="Genetics">
        <title>Massive changes in genome architecture accompany the transition to self-fertility in the filamentous fungus Neurospora tetrasperma.</title>
        <authorList>
            <person name="Ellison C.E."/>
            <person name="Stajich J.E."/>
            <person name="Jacobson D.J."/>
            <person name="Natvig D.O."/>
            <person name="Lapidus A."/>
            <person name="Foster B."/>
            <person name="Aerts A."/>
            <person name="Riley R."/>
            <person name="Lindquist E.A."/>
            <person name="Grigoriev I.V."/>
            <person name="Taylor J.W."/>
        </authorList>
    </citation>
    <scope>NUCLEOTIDE SEQUENCE [LARGE SCALE GENOMIC DNA]</scope>
    <source>
        <strain evidence="2">FGSC 2508 / P0657</strain>
    </source>
</reference>
<protein>
    <submittedName>
        <fullName evidence="1">Uncharacterized protein</fullName>
    </submittedName>
</protein>
<proteinExistence type="predicted"/>
<dbReference type="Proteomes" id="UP000008065">
    <property type="component" value="Unassembled WGS sequence"/>
</dbReference>